<dbReference type="PANTHER" id="PTHR30038:SF0">
    <property type="entry name" value="TUNGSTEN-CONTAINING ALDEHYDE FERREDOXIN OXIDOREDUCTASE"/>
    <property type="match status" value="1"/>
</dbReference>
<evidence type="ECO:0000256" key="1">
    <source>
        <dbReference type="ARBA" id="ARBA00001966"/>
    </source>
</evidence>
<evidence type="ECO:0000256" key="6">
    <source>
        <dbReference type="ARBA" id="ARBA00023004"/>
    </source>
</evidence>
<dbReference type="InterPro" id="IPR013985">
    <property type="entry name" value="Ald_Fedxn_OxRdtase_dom3"/>
</dbReference>
<dbReference type="InterPro" id="IPR001203">
    <property type="entry name" value="OxRdtase_Ald_Fedxn_C"/>
</dbReference>
<comment type="cofactor">
    <cofactor evidence="1">
        <name>[4Fe-4S] cluster</name>
        <dbReference type="ChEBI" id="CHEBI:49883"/>
    </cofactor>
</comment>
<dbReference type="InterPro" id="IPR051919">
    <property type="entry name" value="W-dependent_AOR"/>
</dbReference>
<dbReference type="Gene3D" id="1.10.569.10">
    <property type="entry name" value="Aldehyde Ferredoxin Oxidoreductase Protein, subunit A, domain 2"/>
    <property type="match status" value="1"/>
</dbReference>
<comment type="cofactor">
    <cofactor evidence="8">
        <name>tungstopterin</name>
        <dbReference type="ChEBI" id="CHEBI:30402"/>
    </cofactor>
</comment>
<name>A0A147JT30_HADYE</name>
<dbReference type="GO" id="GO:0009055">
    <property type="term" value="F:electron transfer activity"/>
    <property type="evidence" value="ECO:0007669"/>
    <property type="project" value="InterPro"/>
</dbReference>
<protein>
    <recommendedName>
        <fullName evidence="9">Aldehyde ferredoxin oxidoreductase N-terminal domain-containing protein</fullName>
    </recommendedName>
</protein>
<dbReference type="GO" id="GO:0016625">
    <property type="term" value="F:oxidoreductase activity, acting on the aldehyde or oxo group of donors, iron-sulfur protein as acceptor"/>
    <property type="evidence" value="ECO:0007669"/>
    <property type="project" value="InterPro"/>
</dbReference>
<dbReference type="Proteomes" id="UP000074294">
    <property type="component" value="Unassembled WGS sequence"/>
</dbReference>
<gene>
    <name evidence="10" type="ORF">APZ16_00475</name>
</gene>
<evidence type="ECO:0000256" key="5">
    <source>
        <dbReference type="ARBA" id="ARBA00023002"/>
    </source>
</evidence>
<keyword evidence="7" id="KW-0411">Iron-sulfur</keyword>
<dbReference type="InterPro" id="IPR013984">
    <property type="entry name" value="Ald_Fedxn_OxRdtase_dom2"/>
</dbReference>
<comment type="similarity">
    <text evidence="2">Belongs to the AOR/FOR family.</text>
</comment>
<dbReference type="SUPFAM" id="SSF56228">
    <property type="entry name" value="Aldehyde ferredoxin oxidoreductase, N-terminal domain"/>
    <property type="match status" value="1"/>
</dbReference>
<comment type="caution">
    <text evidence="10">The sequence shown here is derived from an EMBL/GenBank/DDBJ whole genome shotgun (WGS) entry which is preliminary data.</text>
</comment>
<dbReference type="Pfam" id="PF02730">
    <property type="entry name" value="AFOR_N"/>
    <property type="match status" value="1"/>
</dbReference>
<feature type="domain" description="Aldehyde ferredoxin oxidoreductase N-terminal" evidence="9">
    <location>
        <begin position="9"/>
        <end position="212"/>
    </location>
</feature>
<keyword evidence="3" id="KW-0004">4Fe-4S</keyword>
<dbReference type="SMART" id="SM00790">
    <property type="entry name" value="AFOR_N"/>
    <property type="match status" value="1"/>
</dbReference>
<dbReference type="Gene3D" id="1.10.599.10">
    <property type="entry name" value="Aldehyde Ferredoxin Oxidoreductase Protein, subunit A, domain 3"/>
    <property type="match status" value="1"/>
</dbReference>
<organism evidence="10 11">
    <name type="scientific">Hadarchaeum yellowstonense</name>
    <dbReference type="NCBI Taxonomy" id="1776334"/>
    <lineage>
        <taxon>Archaea</taxon>
        <taxon>Methanobacteriati</taxon>
        <taxon>Candidatus Hadarchaeota</taxon>
        <taxon>Candidatus Hadarchaeia</taxon>
        <taxon>Candidatus Hadarchaeales</taxon>
        <taxon>Candidatus Hadarchaeaceae</taxon>
        <taxon>Candidatus Hadarchaeum</taxon>
    </lineage>
</organism>
<keyword evidence="5" id="KW-0560">Oxidoreductase</keyword>
<evidence type="ECO:0000256" key="3">
    <source>
        <dbReference type="ARBA" id="ARBA00022485"/>
    </source>
</evidence>
<dbReference type="Gene3D" id="3.60.9.10">
    <property type="entry name" value="Aldehyde ferredoxin oxidoreductase, N-terminal domain"/>
    <property type="match status" value="1"/>
</dbReference>
<evidence type="ECO:0000256" key="8">
    <source>
        <dbReference type="ARBA" id="ARBA00049934"/>
    </source>
</evidence>
<reference evidence="10 11" key="1">
    <citation type="journal article" date="2016" name="Nat. Microbiol.">
        <title>Genomic inference of the metabolism of cosmopolitan subsurface Archaea, Hadesarchaea.</title>
        <authorList>
            <person name="Baker B.J."/>
            <person name="Saw J.H."/>
            <person name="Lind A.E."/>
            <person name="Lazar C.S."/>
            <person name="Hinrichs K.-U."/>
            <person name="Teske A.P."/>
            <person name="Ettema T.J."/>
        </authorList>
    </citation>
    <scope>NUCLEOTIDE SEQUENCE [LARGE SCALE GENOMIC DNA]</scope>
</reference>
<dbReference type="GO" id="GO:0046872">
    <property type="term" value="F:metal ion binding"/>
    <property type="evidence" value="ECO:0007669"/>
    <property type="project" value="UniProtKB-KW"/>
</dbReference>
<dbReference type="InterPro" id="IPR036503">
    <property type="entry name" value="Ald_Fedxn_OxRdtase_N_sf"/>
</dbReference>
<sequence length="633" mass="71112">MEKEKIFGWAGTIIRVDLTREKIVKQPLPKELAMNFLGGAGINAKILYDEVGPEIDPFDPENRLIFGTGPLTGTMIPTSARYTVTAKGAFTFAFADSNSGGHFGPELKFAGYDHIIFQGRATNPVYLWIDDDKVELRDASKIWGKDVFQSDDILKEEIGDPDIKIALIGPAGENLVRDAAIMNDRARAAGWGGVGAVMGSKKLKAIAVRGTKGVQVAHPDKIEDLFQKCVEMMKGSAKYKWYSYYGKPWLTWLRNEKQKSNPTKNFNLPRVPASEFPKVDHEAFAKHIVRWKGCFNCQMHCGHVLRGLAGPFKDVVGEGYEYNQMIDGYMMGIFDLNFVLKWAVETNRLGIDCDGPAYAIAWAMELWERGLISEKDTDGIKLEWGNQEAALAMLNKIVYREGFGDLLAEGTRLAARKFGKGTEKFAHQVKGGRIEIDPRTGWATALSHATSTRGSDHLKGMPLSNAYGKWYGVEYNYADDSSTEHKPEAVIFFENMNAVIDSLAVCKNVTWTQSEDSFGLPEFAEWMYAVTGYEYTPEQLLRIGERIYNVERAFNSKCGLTRDDDTFPEKFFTEPIESKIKCLDRETFEKLKDRYYMLRGWDVKTGHPTKAKLEELGLSDIASDLVKRGIIQG</sequence>
<accession>A0A147JT30</accession>
<proteinExistence type="inferred from homology"/>
<dbReference type="InterPro" id="IPR036021">
    <property type="entry name" value="Tungsten_al_ferr_oxy-like_C"/>
</dbReference>
<evidence type="ECO:0000256" key="4">
    <source>
        <dbReference type="ARBA" id="ARBA00022723"/>
    </source>
</evidence>
<dbReference type="STRING" id="1776334.APZ16_00475"/>
<dbReference type="InterPro" id="IPR013983">
    <property type="entry name" value="Ald_Fedxn_OxRdtase_N"/>
</dbReference>
<keyword evidence="6" id="KW-0408">Iron</keyword>
<evidence type="ECO:0000256" key="2">
    <source>
        <dbReference type="ARBA" id="ARBA00011032"/>
    </source>
</evidence>
<dbReference type="EMBL" id="LQMQ01000059">
    <property type="protein sequence ID" value="KUO39590.1"/>
    <property type="molecule type" value="Genomic_DNA"/>
</dbReference>
<dbReference type="PANTHER" id="PTHR30038">
    <property type="entry name" value="ALDEHYDE FERREDOXIN OXIDOREDUCTASE"/>
    <property type="match status" value="1"/>
</dbReference>
<dbReference type="GO" id="GO:0051539">
    <property type="term" value="F:4 iron, 4 sulfur cluster binding"/>
    <property type="evidence" value="ECO:0007669"/>
    <property type="project" value="UniProtKB-KW"/>
</dbReference>
<evidence type="ECO:0000313" key="10">
    <source>
        <dbReference type="EMBL" id="KUO39590.1"/>
    </source>
</evidence>
<dbReference type="SUPFAM" id="SSF48310">
    <property type="entry name" value="Aldehyde ferredoxin oxidoreductase, C-terminal domains"/>
    <property type="match status" value="1"/>
</dbReference>
<evidence type="ECO:0000259" key="9">
    <source>
        <dbReference type="SMART" id="SM00790"/>
    </source>
</evidence>
<dbReference type="Pfam" id="PF01314">
    <property type="entry name" value="AFOR_C"/>
    <property type="match status" value="1"/>
</dbReference>
<evidence type="ECO:0000256" key="7">
    <source>
        <dbReference type="ARBA" id="ARBA00023014"/>
    </source>
</evidence>
<keyword evidence="4" id="KW-0479">Metal-binding</keyword>
<evidence type="ECO:0000313" key="11">
    <source>
        <dbReference type="Proteomes" id="UP000074294"/>
    </source>
</evidence>
<dbReference type="AlphaFoldDB" id="A0A147JT30"/>